<name>A0A9N9EEY3_9GLOM</name>
<dbReference type="Proteomes" id="UP000789831">
    <property type="component" value="Unassembled WGS sequence"/>
</dbReference>
<dbReference type="AlphaFoldDB" id="A0A9N9EEY3"/>
<organism evidence="1 2">
    <name type="scientific">Ambispora gerdemannii</name>
    <dbReference type="NCBI Taxonomy" id="144530"/>
    <lineage>
        <taxon>Eukaryota</taxon>
        <taxon>Fungi</taxon>
        <taxon>Fungi incertae sedis</taxon>
        <taxon>Mucoromycota</taxon>
        <taxon>Glomeromycotina</taxon>
        <taxon>Glomeromycetes</taxon>
        <taxon>Archaeosporales</taxon>
        <taxon>Ambisporaceae</taxon>
        <taxon>Ambispora</taxon>
    </lineage>
</organism>
<dbReference type="EMBL" id="CAJVPL010007756">
    <property type="protein sequence ID" value="CAG8671182.1"/>
    <property type="molecule type" value="Genomic_DNA"/>
</dbReference>
<gene>
    <name evidence="1" type="ORF">AGERDE_LOCUS12262</name>
</gene>
<feature type="non-terminal residue" evidence="1">
    <location>
        <position position="131"/>
    </location>
</feature>
<accession>A0A9N9EEY3</accession>
<sequence>TDKEKEKKIFEEEPPEILTGGVKREITLGFEEEEIEDWEKLFIQMDQILEEMKTDHQRKQPIIVNELIQTLESTQQVFQKGVHDAQKTFSNLLEYLQAVEKEVRKIEDESDSDSAYDTCEEILDDYYSEEE</sequence>
<keyword evidence="2" id="KW-1185">Reference proteome</keyword>
<comment type="caution">
    <text evidence="1">The sequence shown here is derived from an EMBL/GenBank/DDBJ whole genome shotgun (WGS) entry which is preliminary data.</text>
</comment>
<proteinExistence type="predicted"/>
<reference evidence="1" key="1">
    <citation type="submission" date="2021-06" db="EMBL/GenBank/DDBJ databases">
        <authorList>
            <person name="Kallberg Y."/>
            <person name="Tangrot J."/>
            <person name="Rosling A."/>
        </authorList>
    </citation>
    <scope>NUCLEOTIDE SEQUENCE</scope>
    <source>
        <strain evidence="1">MT106</strain>
    </source>
</reference>
<dbReference type="Gene3D" id="3.90.70.10">
    <property type="entry name" value="Cysteine proteinases"/>
    <property type="match status" value="1"/>
</dbReference>
<evidence type="ECO:0000313" key="1">
    <source>
        <dbReference type="EMBL" id="CAG8671182.1"/>
    </source>
</evidence>
<protein>
    <submittedName>
        <fullName evidence="1">3085_t:CDS:1</fullName>
    </submittedName>
</protein>
<feature type="non-terminal residue" evidence="1">
    <location>
        <position position="1"/>
    </location>
</feature>
<evidence type="ECO:0000313" key="2">
    <source>
        <dbReference type="Proteomes" id="UP000789831"/>
    </source>
</evidence>